<dbReference type="Proteomes" id="UP000235005">
    <property type="component" value="Unassembled WGS sequence"/>
</dbReference>
<evidence type="ECO:0000256" key="1">
    <source>
        <dbReference type="SAM" id="SignalP"/>
    </source>
</evidence>
<proteinExistence type="predicted"/>
<comment type="caution">
    <text evidence="2">The sequence shown here is derived from an EMBL/GenBank/DDBJ whole genome shotgun (WGS) entry which is preliminary data.</text>
</comment>
<gene>
    <name evidence="2" type="ORF">C0039_20410</name>
</gene>
<sequence>MTKALIMLKKIVSILPLLTILFAASVPASVNKEKAGRCKQEVMTHTHEFRDIPMAAFSTRGHHHDNVLWNIHWDGRTANGSCKFHDSHFKGVEVHTHLQHSHHQKKSEHYQGQYGGFYYDRHVAKWRDPDGKICHTCTPENGFPEHGG</sequence>
<dbReference type="EMBL" id="PKUS01000051">
    <property type="protein sequence ID" value="PLW66719.1"/>
    <property type="molecule type" value="Genomic_DNA"/>
</dbReference>
<feature type="signal peptide" evidence="1">
    <location>
        <begin position="1"/>
        <end position="28"/>
    </location>
</feature>
<reference evidence="2 3" key="1">
    <citation type="submission" date="2018-01" db="EMBL/GenBank/DDBJ databases">
        <title>The draft genome sequence of Halioglobus lutimaris HF004.</title>
        <authorList>
            <person name="Du Z.-J."/>
            <person name="Shi M.-J."/>
        </authorList>
    </citation>
    <scope>NUCLEOTIDE SEQUENCE [LARGE SCALE GENOMIC DNA]</scope>
    <source>
        <strain evidence="2 3">HF004</strain>
    </source>
</reference>
<evidence type="ECO:0000313" key="2">
    <source>
        <dbReference type="EMBL" id="PLW66719.1"/>
    </source>
</evidence>
<keyword evidence="1" id="KW-0732">Signal</keyword>
<accession>A0A2N5WWV0</accession>
<name>A0A2N5WWV0_9GAMM</name>
<dbReference type="AlphaFoldDB" id="A0A2N5WWV0"/>
<protein>
    <submittedName>
        <fullName evidence="2">Uncharacterized protein</fullName>
    </submittedName>
</protein>
<organism evidence="2 3">
    <name type="scientific">Pseudohalioglobus lutimaris</name>
    <dbReference type="NCBI Taxonomy" id="1737061"/>
    <lineage>
        <taxon>Bacteria</taxon>
        <taxon>Pseudomonadati</taxon>
        <taxon>Pseudomonadota</taxon>
        <taxon>Gammaproteobacteria</taxon>
        <taxon>Cellvibrionales</taxon>
        <taxon>Halieaceae</taxon>
        <taxon>Pseudohalioglobus</taxon>
    </lineage>
</organism>
<evidence type="ECO:0000313" key="3">
    <source>
        <dbReference type="Proteomes" id="UP000235005"/>
    </source>
</evidence>
<feature type="chain" id="PRO_5014775669" evidence="1">
    <location>
        <begin position="29"/>
        <end position="148"/>
    </location>
</feature>
<keyword evidence="3" id="KW-1185">Reference proteome</keyword>